<keyword evidence="4" id="KW-1185">Reference proteome</keyword>
<keyword evidence="1" id="KW-0547">Nucleotide-binding</keyword>
<evidence type="ECO:0000313" key="4">
    <source>
        <dbReference type="Proteomes" id="UP000247454"/>
    </source>
</evidence>
<evidence type="ECO:0000313" key="3">
    <source>
        <dbReference type="EMBL" id="PYE87508.1"/>
    </source>
</evidence>
<dbReference type="InterPro" id="IPR056098">
    <property type="entry name" value="Acb2/Tad1_hairpin"/>
</dbReference>
<organism evidence="3 4">
    <name type="scientific">Phyllobacterium leguminum</name>
    <dbReference type="NCBI Taxonomy" id="314237"/>
    <lineage>
        <taxon>Bacteria</taxon>
        <taxon>Pseudomonadati</taxon>
        <taxon>Pseudomonadota</taxon>
        <taxon>Alphaproteobacteria</taxon>
        <taxon>Hyphomicrobiales</taxon>
        <taxon>Phyllobacteriaceae</taxon>
        <taxon>Phyllobacterium</taxon>
    </lineage>
</organism>
<evidence type="ECO:0000259" key="2">
    <source>
        <dbReference type="Pfam" id="PF24729"/>
    </source>
</evidence>
<dbReference type="RefSeq" id="WP_110752053.1">
    <property type="nucleotide sequence ID" value="NZ_QJTF01000012.1"/>
</dbReference>
<sequence length="78" mass="8981">MPKHEGLPIPGYQPQTDGAIQLVKANKELEEHLLRLLDAFQTNDDIDKRWLAIGRTHIEQGFMAINRAVFRPTRIDCE</sequence>
<evidence type="ECO:0000256" key="1">
    <source>
        <dbReference type="ARBA" id="ARBA00022741"/>
    </source>
</evidence>
<gene>
    <name evidence="3" type="ORF">C7477_1129</name>
</gene>
<name>A0A318T192_9HYPH</name>
<dbReference type="EMBL" id="QJTF01000012">
    <property type="protein sequence ID" value="PYE87508.1"/>
    <property type="molecule type" value="Genomic_DNA"/>
</dbReference>
<accession>A0A318T192</accession>
<comment type="caution">
    <text evidence="3">The sequence shown here is derived from an EMBL/GenBank/DDBJ whole genome shotgun (WGS) entry which is preliminary data.</text>
</comment>
<feature type="domain" description="Acb2/Tad1 hairpin" evidence="2">
    <location>
        <begin position="10"/>
        <end position="70"/>
    </location>
</feature>
<dbReference type="AlphaFoldDB" id="A0A318T192"/>
<dbReference type="Proteomes" id="UP000247454">
    <property type="component" value="Unassembled WGS sequence"/>
</dbReference>
<proteinExistence type="predicted"/>
<dbReference type="OrthoDB" id="7360772at2"/>
<dbReference type="Pfam" id="PF24729">
    <property type="entry name" value="Acb2_Tad1_hairpin"/>
    <property type="match status" value="1"/>
</dbReference>
<dbReference type="GO" id="GO:0000166">
    <property type="term" value="F:nucleotide binding"/>
    <property type="evidence" value="ECO:0007669"/>
    <property type="project" value="UniProtKB-KW"/>
</dbReference>
<protein>
    <recommendedName>
        <fullName evidence="2">Acb2/Tad1 hairpin domain-containing protein</fullName>
    </recommendedName>
</protein>
<reference evidence="3 4" key="1">
    <citation type="submission" date="2018-06" db="EMBL/GenBank/DDBJ databases">
        <title>Genomic Encyclopedia of Type Strains, Phase III (KMG-III): the genomes of soil and plant-associated and newly described type strains.</title>
        <authorList>
            <person name="Whitman W."/>
        </authorList>
    </citation>
    <scope>NUCLEOTIDE SEQUENCE [LARGE SCALE GENOMIC DNA]</scope>
    <source>
        <strain evidence="3 4">ORS 1419</strain>
    </source>
</reference>